<comment type="cofactor">
    <cofactor evidence="1">
        <name>FMN</name>
        <dbReference type="ChEBI" id="CHEBI:58210"/>
    </cofactor>
</comment>
<dbReference type="GO" id="GO:0016491">
    <property type="term" value="F:oxidoreductase activity"/>
    <property type="evidence" value="ECO:0007669"/>
    <property type="project" value="UniProtKB-KW"/>
</dbReference>
<evidence type="ECO:0000256" key="5">
    <source>
        <dbReference type="ARBA" id="ARBA00023002"/>
    </source>
</evidence>
<dbReference type="InterPro" id="IPR000415">
    <property type="entry name" value="Nitroreductase-like"/>
</dbReference>
<dbReference type="Pfam" id="PF00881">
    <property type="entry name" value="Nitroreductase"/>
    <property type="match status" value="1"/>
</dbReference>
<evidence type="ECO:0000313" key="8">
    <source>
        <dbReference type="Proteomes" id="UP000196027"/>
    </source>
</evidence>
<proteinExistence type="inferred from homology"/>
<evidence type="ECO:0000256" key="1">
    <source>
        <dbReference type="ARBA" id="ARBA00001917"/>
    </source>
</evidence>
<keyword evidence="5" id="KW-0560">Oxidoreductase</keyword>
<comment type="similarity">
    <text evidence="2">Belongs to the nitroreductase family.</text>
</comment>
<dbReference type="EMBL" id="CP021425">
    <property type="protein sequence ID" value="ARU55476.1"/>
    <property type="molecule type" value="Genomic_DNA"/>
</dbReference>
<dbReference type="PANTHER" id="PTHR43673">
    <property type="entry name" value="NAD(P)H NITROREDUCTASE YDGI-RELATED"/>
    <property type="match status" value="1"/>
</dbReference>
<sequence length="247" mass="27505">MNVTEALTQRTSIRQFKATPVPQNVLDEIIDAALNAPSSSNTQAYRIAVATDDVCDSIRNELSNKFSKASKIKRMPMPLKIVKGLTSGVLPDGDFNPNIAYPKELKQRSVDCGMGLYQTLGIERHDHRARERQMQRNFEFFDAPVAIFLFIHEKMGVYGALDSGIFLQSLMLAATERGLGTCAQGALGVWGSPVRRHFQVEKDYKLICGLSLGYPDEHVVNDYRPVKRTRSEVQFSTKAGAVQPVRA</sequence>
<evidence type="ECO:0000259" key="6">
    <source>
        <dbReference type="Pfam" id="PF00881"/>
    </source>
</evidence>
<dbReference type="OrthoDB" id="9784375at2"/>
<reference evidence="7 8" key="1">
    <citation type="submission" date="2017-05" db="EMBL/GenBank/DDBJ databases">
        <title>Genomic insights into alkan degradation activity of Oleiphilus messinensis.</title>
        <authorList>
            <person name="Kozyavkin S.A."/>
            <person name="Slesarev A.I."/>
            <person name="Golyshin P.N."/>
            <person name="Korzhenkov A."/>
            <person name="Golyshina O.N."/>
            <person name="Toshchakov S.V."/>
        </authorList>
    </citation>
    <scope>NUCLEOTIDE SEQUENCE [LARGE SCALE GENOMIC DNA]</scope>
    <source>
        <strain evidence="7 8">ME102</strain>
    </source>
</reference>
<feature type="domain" description="Nitroreductase" evidence="6">
    <location>
        <begin position="8"/>
        <end position="214"/>
    </location>
</feature>
<dbReference type="PANTHER" id="PTHR43673:SF2">
    <property type="entry name" value="NITROREDUCTASE"/>
    <property type="match status" value="1"/>
</dbReference>
<dbReference type="Gene3D" id="3.40.109.10">
    <property type="entry name" value="NADH Oxidase"/>
    <property type="match status" value="1"/>
</dbReference>
<organism evidence="7 8">
    <name type="scientific">Oleiphilus messinensis</name>
    <dbReference type="NCBI Taxonomy" id="141451"/>
    <lineage>
        <taxon>Bacteria</taxon>
        <taxon>Pseudomonadati</taxon>
        <taxon>Pseudomonadota</taxon>
        <taxon>Gammaproteobacteria</taxon>
        <taxon>Oceanospirillales</taxon>
        <taxon>Oleiphilaceae</taxon>
        <taxon>Oleiphilus</taxon>
    </lineage>
</organism>
<dbReference type="Proteomes" id="UP000196027">
    <property type="component" value="Chromosome"/>
</dbReference>
<dbReference type="RefSeq" id="WP_087460582.1">
    <property type="nucleotide sequence ID" value="NZ_CP021425.1"/>
</dbReference>
<dbReference type="AlphaFoldDB" id="A0A1Y0I6S4"/>
<name>A0A1Y0I6S4_9GAMM</name>
<gene>
    <name evidence="7" type="ORF">OLMES_1399</name>
</gene>
<dbReference type="InterPro" id="IPR029479">
    <property type="entry name" value="Nitroreductase"/>
</dbReference>
<keyword evidence="8" id="KW-1185">Reference proteome</keyword>
<dbReference type="KEGG" id="ome:OLMES_1399"/>
<evidence type="ECO:0000313" key="7">
    <source>
        <dbReference type="EMBL" id="ARU55476.1"/>
    </source>
</evidence>
<dbReference type="SUPFAM" id="SSF55469">
    <property type="entry name" value="FMN-dependent nitroreductase-like"/>
    <property type="match status" value="1"/>
</dbReference>
<evidence type="ECO:0000256" key="2">
    <source>
        <dbReference type="ARBA" id="ARBA00007118"/>
    </source>
</evidence>
<evidence type="ECO:0000256" key="3">
    <source>
        <dbReference type="ARBA" id="ARBA00022630"/>
    </source>
</evidence>
<accession>A0A1Y0I6S4</accession>
<keyword evidence="3" id="KW-0285">Flavoprotein</keyword>
<dbReference type="CDD" id="cd02136">
    <property type="entry name" value="PnbA_NfnB-like"/>
    <property type="match status" value="1"/>
</dbReference>
<evidence type="ECO:0000256" key="4">
    <source>
        <dbReference type="ARBA" id="ARBA00022643"/>
    </source>
</evidence>
<protein>
    <submittedName>
        <fullName evidence="7">Nitroreductase family protein</fullName>
    </submittedName>
</protein>
<keyword evidence="4" id="KW-0288">FMN</keyword>